<dbReference type="AlphaFoldDB" id="A0A0A8ZFM2"/>
<reference evidence="2" key="2">
    <citation type="journal article" date="2015" name="Data Brief">
        <title>Shoot transcriptome of the giant reed, Arundo donax.</title>
        <authorList>
            <person name="Barrero R.A."/>
            <person name="Guerrero F.D."/>
            <person name="Moolhuijzen P."/>
            <person name="Goolsby J.A."/>
            <person name="Tidwell J."/>
            <person name="Bellgard S.E."/>
            <person name="Bellgard M.I."/>
        </authorList>
    </citation>
    <scope>NUCLEOTIDE SEQUENCE</scope>
    <source>
        <tissue evidence="2">Shoot tissue taken approximately 20 cm above the soil surface</tissue>
    </source>
</reference>
<accession>A0A0A8ZFM2</accession>
<evidence type="ECO:0000256" key="1">
    <source>
        <dbReference type="SAM" id="Phobius"/>
    </source>
</evidence>
<dbReference type="EMBL" id="GBRH01264243">
    <property type="protein sequence ID" value="JAD33652.1"/>
    <property type="molecule type" value="Transcribed_RNA"/>
</dbReference>
<reference evidence="2" key="1">
    <citation type="submission" date="2014-09" db="EMBL/GenBank/DDBJ databases">
        <authorList>
            <person name="Magalhaes I.L.F."/>
            <person name="Oliveira U."/>
            <person name="Santos F.R."/>
            <person name="Vidigal T.H.D.A."/>
            <person name="Brescovit A.D."/>
            <person name="Santos A.J."/>
        </authorList>
    </citation>
    <scope>NUCLEOTIDE SEQUENCE</scope>
    <source>
        <tissue evidence="2">Shoot tissue taken approximately 20 cm above the soil surface</tissue>
    </source>
</reference>
<proteinExistence type="predicted"/>
<keyword evidence="1" id="KW-0472">Membrane</keyword>
<name>A0A0A8ZFM2_ARUDO</name>
<keyword evidence="1" id="KW-1133">Transmembrane helix</keyword>
<sequence>MAARPRRMYLSSERRPRPSIILSCVLVLVFFLRSLLNTFIMRKLFWPLG</sequence>
<keyword evidence="1" id="KW-0812">Transmembrane</keyword>
<protein>
    <submittedName>
        <fullName evidence="2">Uncharacterized protein</fullName>
    </submittedName>
</protein>
<feature type="transmembrane region" description="Helical" evidence="1">
    <location>
        <begin position="20"/>
        <end position="40"/>
    </location>
</feature>
<evidence type="ECO:0000313" key="2">
    <source>
        <dbReference type="EMBL" id="JAD33652.1"/>
    </source>
</evidence>
<organism evidence="2">
    <name type="scientific">Arundo donax</name>
    <name type="common">Giant reed</name>
    <name type="synonym">Donax arundinaceus</name>
    <dbReference type="NCBI Taxonomy" id="35708"/>
    <lineage>
        <taxon>Eukaryota</taxon>
        <taxon>Viridiplantae</taxon>
        <taxon>Streptophyta</taxon>
        <taxon>Embryophyta</taxon>
        <taxon>Tracheophyta</taxon>
        <taxon>Spermatophyta</taxon>
        <taxon>Magnoliopsida</taxon>
        <taxon>Liliopsida</taxon>
        <taxon>Poales</taxon>
        <taxon>Poaceae</taxon>
        <taxon>PACMAD clade</taxon>
        <taxon>Arundinoideae</taxon>
        <taxon>Arundineae</taxon>
        <taxon>Arundo</taxon>
    </lineage>
</organism>